<reference evidence="1 2" key="1">
    <citation type="journal article" date="2016" name="Front. Microbiol.">
        <title>Single-Cell (Meta-)Genomics of a Dimorphic Candidatus Thiomargarita nelsonii Reveals Genomic Plasticity.</title>
        <authorList>
            <person name="Flood B.E."/>
            <person name="Fliss P."/>
            <person name="Jones D.S."/>
            <person name="Dick G.J."/>
            <person name="Jain S."/>
            <person name="Kaster A.K."/>
            <person name="Winkel M."/>
            <person name="Mussmann M."/>
            <person name="Bailey J."/>
        </authorList>
    </citation>
    <scope>NUCLEOTIDE SEQUENCE [LARGE SCALE GENOMIC DNA]</scope>
    <source>
        <strain evidence="1">Hydrate Ridge</strain>
    </source>
</reference>
<proteinExistence type="predicted"/>
<evidence type="ECO:0000313" key="1">
    <source>
        <dbReference type="EMBL" id="KHD06060.1"/>
    </source>
</evidence>
<sequence length="231" mass="25926">MKYLKLDSSTLGAEDSADAQVSSELLEKKLADIDKQLSETTSIKRAELLLDYGRTCLELERNFEAWQTGQQAFNIFVESEEWEGAVLACDVMFNADQPDSLVALGNGLWLAVTFPISPELSVVMLDHIIDETPDDSDGGAVAAAVAHYLVDLRAQDKDRENLLFFTNQLLGTVARRHSNVESQEDFEAWVKKLELDSPDDFFGRLGQVLNVMVQDDWWVDRDALRAKLPND</sequence>
<comment type="caution">
    <text evidence="1">The sequence shown here is derived from an EMBL/GenBank/DDBJ whole genome shotgun (WGS) entry which is preliminary data.</text>
</comment>
<protein>
    <submittedName>
        <fullName evidence="1">Uncharacterized protein</fullName>
    </submittedName>
</protein>
<dbReference type="Proteomes" id="UP000030428">
    <property type="component" value="Unassembled WGS sequence"/>
</dbReference>
<gene>
    <name evidence="1" type="ORF">PN36_26780</name>
</gene>
<name>A0A0A6P5A5_9GAMM</name>
<keyword evidence="2" id="KW-1185">Reference proteome</keyword>
<dbReference type="AlphaFoldDB" id="A0A0A6P5A5"/>
<dbReference type="EMBL" id="JSZA02000160">
    <property type="protein sequence ID" value="KHD06060.1"/>
    <property type="molecule type" value="Genomic_DNA"/>
</dbReference>
<organism evidence="1 2">
    <name type="scientific">Candidatus Thiomargarita nelsonii</name>
    <dbReference type="NCBI Taxonomy" id="1003181"/>
    <lineage>
        <taxon>Bacteria</taxon>
        <taxon>Pseudomonadati</taxon>
        <taxon>Pseudomonadota</taxon>
        <taxon>Gammaproteobacteria</taxon>
        <taxon>Thiotrichales</taxon>
        <taxon>Thiotrichaceae</taxon>
        <taxon>Thiomargarita</taxon>
    </lineage>
</organism>
<accession>A0A0A6P5A5</accession>
<evidence type="ECO:0000313" key="2">
    <source>
        <dbReference type="Proteomes" id="UP000030428"/>
    </source>
</evidence>